<name>A0A087UMP0_STEMI</name>
<evidence type="ECO:0000313" key="3">
    <source>
        <dbReference type="Proteomes" id="UP000054359"/>
    </source>
</evidence>
<evidence type="ECO:0000313" key="2">
    <source>
        <dbReference type="EMBL" id="KFM78629.1"/>
    </source>
</evidence>
<accession>A0A087UMP0</accession>
<organism evidence="2 3">
    <name type="scientific">Stegodyphus mimosarum</name>
    <name type="common">African social velvet spider</name>
    <dbReference type="NCBI Taxonomy" id="407821"/>
    <lineage>
        <taxon>Eukaryota</taxon>
        <taxon>Metazoa</taxon>
        <taxon>Ecdysozoa</taxon>
        <taxon>Arthropoda</taxon>
        <taxon>Chelicerata</taxon>
        <taxon>Arachnida</taxon>
        <taxon>Araneae</taxon>
        <taxon>Araneomorphae</taxon>
        <taxon>Entelegynae</taxon>
        <taxon>Eresoidea</taxon>
        <taxon>Eresidae</taxon>
        <taxon>Stegodyphus</taxon>
    </lineage>
</organism>
<feature type="region of interest" description="Disordered" evidence="1">
    <location>
        <begin position="60"/>
        <end position="87"/>
    </location>
</feature>
<sequence>MNVVKNLLCRFGHLLLNVIQAIRRAICCRKRKEPEYILPLTITHVVDMEQNKWDVWPETENRVPLNNSNTVRSDKEPESSMFQQQQLQQQDEQEDFFKDMVPQIRKPKKLYIRNEVRDSDQARSSSNRLAMDPKAILPGPDLGVIEDNPSNWESENLDEIWDPDVLLKESKMAERE</sequence>
<feature type="non-terminal residue" evidence="2">
    <location>
        <position position="176"/>
    </location>
</feature>
<dbReference type="EMBL" id="KK120593">
    <property type="protein sequence ID" value="KFM78629.1"/>
    <property type="molecule type" value="Genomic_DNA"/>
</dbReference>
<reference evidence="2 3" key="1">
    <citation type="submission" date="2013-11" db="EMBL/GenBank/DDBJ databases">
        <title>Genome sequencing of Stegodyphus mimosarum.</title>
        <authorList>
            <person name="Bechsgaard J."/>
        </authorList>
    </citation>
    <scope>NUCLEOTIDE SEQUENCE [LARGE SCALE GENOMIC DNA]</scope>
</reference>
<protein>
    <submittedName>
        <fullName evidence="2">Receptor-binding cancer antigen</fullName>
    </submittedName>
</protein>
<dbReference type="AlphaFoldDB" id="A0A087UMP0"/>
<dbReference type="STRING" id="407821.A0A087UMP0"/>
<keyword evidence="3" id="KW-1185">Reference proteome</keyword>
<dbReference type="InterPro" id="IPR017025">
    <property type="entry name" value="Cancer-assoc_antigen_RCAS1"/>
</dbReference>
<feature type="region of interest" description="Disordered" evidence="1">
    <location>
        <begin position="115"/>
        <end position="157"/>
    </location>
</feature>
<dbReference type="PANTHER" id="PTHR15208:SF2">
    <property type="entry name" value="RECEPTOR-BINDING CANCER ANTIGEN EXPRESSED ON SISO CELLS"/>
    <property type="match status" value="1"/>
</dbReference>
<dbReference type="OrthoDB" id="10017216at2759"/>
<dbReference type="Proteomes" id="UP000054359">
    <property type="component" value="Unassembled WGS sequence"/>
</dbReference>
<evidence type="ECO:0000256" key="1">
    <source>
        <dbReference type="SAM" id="MobiDB-lite"/>
    </source>
</evidence>
<dbReference type="PIRSF" id="PIRSF034247">
    <property type="entry name" value="RCAS1"/>
    <property type="match status" value="1"/>
</dbReference>
<proteinExistence type="predicted"/>
<gene>
    <name evidence="2" type="ORF">X975_05089</name>
</gene>
<dbReference type="GO" id="GO:0030141">
    <property type="term" value="C:secretory granule"/>
    <property type="evidence" value="ECO:0007669"/>
    <property type="project" value="TreeGrafter"/>
</dbReference>
<dbReference type="PANTHER" id="PTHR15208">
    <property type="entry name" value="RECEPTOR-BINDING CANCER ANTIGEN EXPRESSED ON SISO CELLS CANCER ASSOCIATED SURFACE ANTIGEN RCAS1 ESTROGEN RECEPTOR-BINDING FRAGMENT- ASSOCIATED GENE 9 PROTEIN"/>
    <property type="match status" value="1"/>
</dbReference>
<dbReference type="OMA" id="DMVPQIR"/>
<keyword evidence="2" id="KW-0675">Receptor</keyword>